<proteinExistence type="predicted"/>
<dbReference type="Proteomes" id="UP000245838">
    <property type="component" value="Chromosome sggmmb4_Chromosome"/>
</dbReference>
<sequence length="65" mass="7131">MPVQAGKQDGTRIIPGDGEKENLIYIDANATYDFTFQWALMNDDAPAILLPQWGSALLTVPLVII</sequence>
<dbReference type="RefSeq" id="WP_041867162.1">
    <property type="nucleotide sequence ID" value="NC_007712.1"/>
</dbReference>
<reference evidence="1 2" key="1">
    <citation type="submission" date="2015-05" db="EMBL/GenBank/DDBJ databases">
        <authorList>
            <person name="Goodhead I."/>
        </authorList>
    </citation>
    <scope>NUCLEOTIDE SEQUENCE [LARGE SCALE GENOMIC DNA]</scope>
    <source>
        <strain evidence="2">morsitans</strain>
    </source>
</reference>
<organism evidence="1 2">
    <name type="scientific">Sodalis glossinidius (strain morsitans)</name>
    <dbReference type="NCBI Taxonomy" id="343509"/>
    <lineage>
        <taxon>Bacteria</taxon>
        <taxon>Pseudomonadati</taxon>
        <taxon>Pseudomonadota</taxon>
        <taxon>Gammaproteobacteria</taxon>
        <taxon>Enterobacterales</taxon>
        <taxon>Bruguierivoracaceae</taxon>
        <taxon>Sodalis</taxon>
    </lineage>
</organism>
<protein>
    <submittedName>
        <fullName evidence="1">Uncharacterized protein</fullName>
    </submittedName>
</protein>
<dbReference type="EMBL" id="LN854557">
    <property type="protein sequence ID" value="CRL46178.1"/>
    <property type="molecule type" value="Genomic_DNA"/>
</dbReference>
<gene>
    <name evidence="1" type="ORF">SGGMMB4_04586</name>
</gene>
<accession>A0A193QM46</accession>
<dbReference type="BioCyc" id="SGLO343509:SGP1_RS17700-MONOMER"/>
<name>A0A193QM46_SODGM</name>
<dbReference type="OrthoDB" id="10015158at2"/>
<dbReference type="AlphaFoldDB" id="A0A193QM46"/>
<evidence type="ECO:0000313" key="2">
    <source>
        <dbReference type="Proteomes" id="UP000245838"/>
    </source>
</evidence>
<evidence type="ECO:0000313" key="1">
    <source>
        <dbReference type="EMBL" id="CRL46178.1"/>
    </source>
</evidence>